<feature type="modified residue" description="4-aspartylphosphate" evidence="3">
    <location>
        <position position="54"/>
    </location>
</feature>
<gene>
    <name evidence="5" type="primary">cheY_2</name>
    <name evidence="5" type="ORF">Pla110_28640</name>
</gene>
<dbReference type="KEGG" id="plon:Pla110_28640"/>
<keyword evidence="6" id="KW-1185">Reference proteome</keyword>
<dbReference type="Gene3D" id="3.40.50.2300">
    <property type="match status" value="1"/>
</dbReference>
<dbReference type="OrthoDB" id="9813953at2"/>
<dbReference type="EMBL" id="CP036281">
    <property type="protein sequence ID" value="QDU81127.1"/>
    <property type="molecule type" value="Genomic_DNA"/>
</dbReference>
<dbReference type="Pfam" id="PF00072">
    <property type="entry name" value="Response_reg"/>
    <property type="match status" value="1"/>
</dbReference>
<evidence type="ECO:0000313" key="6">
    <source>
        <dbReference type="Proteomes" id="UP000317178"/>
    </source>
</evidence>
<dbReference type="PANTHER" id="PTHR44591:SF14">
    <property type="entry name" value="PROTEIN PILG"/>
    <property type="match status" value="1"/>
</dbReference>
<dbReference type="InterPro" id="IPR011006">
    <property type="entry name" value="CheY-like_superfamily"/>
</dbReference>
<dbReference type="PROSITE" id="PS50110">
    <property type="entry name" value="RESPONSE_REGULATORY"/>
    <property type="match status" value="1"/>
</dbReference>
<organism evidence="5 6">
    <name type="scientific">Polystyrenella longa</name>
    <dbReference type="NCBI Taxonomy" id="2528007"/>
    <lineage>
        <taxon>Bacteria</taxon>
        <taxon>Pseudomonadati</taxon>
        <taxon>Planctomycetota</taxon>
        <taxon>Planctomycetia</taxon>
        <taxon>Planctomycetales</taxon>
        <taxon>Planctomycetaceae</taxon>
        <taxon>Polystyrenella</taxon>
    </lineage>
</organism>
<evidence type="ECO:0000256" key="1">
    <source>
        <dbReference type="ARBA" id="ARBA00022553"/>
    </source>
</evidence>
<name>A0A518CPG8_9PLAN</name>
<reference evidence="5 6" key="1">
    <citation type="submission" date="2019-02" db="EMBL/GenBank/DDBJ databases">
        <title>Deep-cultivation of Planctomycetes and their phenomic and genomic characterization uncovers novel biology.</title>
        <authorList>
            <person name="Wiegand S."/>
            <person name="Jogler M."/>
            <person name="Boedeker C."/>
            <person name="Pinto D."/>
            <person name="Vollmers J."/>
            <person name="Rivas-Marin E."/>
            <person name="Kohn T."/>
            <person name="Peeters S.H."/>
            <person name="Heuer A."/>
            <person name="Rast P."/>
            <person name="Oberbeckmann S."/>
            <person name="Bunk B."/>
            <person name="Jeske O."/>
            <person name="Meyerdierks A."/>
            <person name="Storesund J.E."/>
            <person name="Kallscheuer N."/>
            <person name="Luecker S."/>
            <person name="Lage O.M."/>
            <person name="Pohl T."/>
            <person name="Merkel B.J."/>
            <person name="Hornburger P."/>
            <person name="Mueller R.-W."/>
            <person name="Bruemmer F."/>
            <person name="Labrenz M."/>
            <person name="Spormann A.M."/>
            <person name="Op den Camp H."/>
            <person name="Overmann J."/>
            <person name="Amann R."/>
            <person name="Jetten M.S.M."/>
            <person name="Mascher T."/>
            <person name="Medema M.H."/>
            <person name="Devos D.P."/>
            <person name="Kaster A.-K."/>
            <person name="Ovreas L."/>
            <person name="Rohde M."/>
            <person name="Galperin M.Y."/>
            <person name="Jogler C."/>
        </authorList>
    </citation>
    <scope>NUCLEOTIDE SEQUENCE [LARGE SCALE GENOMIC DNA]</scope>
    <source>
        <strain evidence="5 6">Pla110</strain>
    </source>
</reference>
<dbReference type="GO" id="GO:0000160">
    <property type="term" value="P:phosphorelay signal transduction system"/>
    <property type="evidence" value="ECO:0007669"/>
    <property type="project" value="UniProtKB-KW"/>
</dbReference>
<dbReference type="InterPro" id="IPR001789">
    <property type="entry name" value="Sig_transdc_resp-reg_receiver"/>
</dbReference>
<dbReference type="SUPFAM" id="SSF52172">
    <property type="entry name" value="CheY-like"/>
    <property type="match status" value="1"/>
</dbReference>
<keyword evidence="2" id="KW-0902">Two-component regulatory system</keyword>
<evidence type="ECO:0000313" key="5">
    <source>
        <dbReference type="EMBL" id="QDU81127.1"/>
    </source>
</evidence>
<evidence type="ECO:0000256" key="2">
    <source>
        <dbReference type="ARBA" id="ARBA00023012"/>
    </source>
</evidence>
<accession>A0A518CPG8</accession>
<keyword evidence="1 3" id="KW-0597">Phosphoprotein</keyword>
<sequence length="124" mass="13718">MPFILVAEDSTLSRKMIVRALVSHGFEVIQARDGKEALKIFIERETELTCLVSDNLMPEMSGVELLAEVRKRTSEFPVIMASADIQKTTRAECDRLGISAFLNKPVQPEDLIAAVKDALSLPVC</sequence>
<dbReference type="InterPro" id="IPR050595">
    <property type="entry name" value="Bact_response_regulator"/>
</dbReference>
<feature type="domain" description="Response regulatory" evidence="4">
    <location>
        <begin position="3"/>
        <end position="119"/>
    </location>
</feature>
<dbReference type="RefSeq" id="WP_144996340.1">
    <property type="nucleotide sequence ID" value="NZ_CP036281.1"/>
</dbReference>
<dbReference type="Proteomes" id="UP000317178">
    <property type="component" value="Chromosome"/>
</dbReference>
<dbReference type="SMART" id="SM00448">
    <property type="entry name" value="REC"/>
    <property type="match status" value="1"/>
</dbReference>
<dbReference type="AlphaFoldDB" id="A0A518CPG8"/>
<evidence type="ECO:0000259" key="4">
    <source>
        <dbReference type="PROSITE" id="PS50110"/>
    </source>
</evidence>
<protein>
    <submittedName>
        <fullName evidence="5">Chemotaxis protein CheY</fullName>
    </submittedName>
</protein>
<dbReference type="PANTHER" id="PTHR44591">
    <property type="entry name" value="STRESS RESPONSE REGULATOR PROTEIN 1"/>
    <property type="match status" value="1"/>
</dbReference>
<proteinExistence type="predicted"/>
<evidence type="ECO:0000256" key="3">
    <source>
        <dbReference type="PROSITE-ProRule" id="PRU00169"/>
    </source>
</evidence>